<accession>A0AAD4NFK2</accession>
<proteinExistence type="predicted"/>
<feature type="transmembrane region" description="Helical" evidence="5">
    <location>
        <begin position="78"/>
        <end position="100"/>
    </location>
</feature>
<keyword evidence="7" id="KW-1185">Reference proteome</keyword>
<dbReference type="GO" id="GO:0016020">
    <property type="term" value="C:membrane"/>
    <property type="evidence" value="ECO:0007669"/>
    <property type="project" value="UniProtKB-SubCell"/>
</dbReference>
<dbReference type="Proteomes" id="UP001201812">
    <property type="component" value="Unassembled WGS sequence"/>
</dbReference>
<reference evidence="6" key="1">
    <citation type="submission" date="2022-01" db="EMBL/GenBank/DDBJ databases">
        <title>Genome Sequence Resource for Two Populations of Ditylenchus destructor, the Migratory Endoparasitic Phytonematode.</title>
        <authorList>
            <person name="Zhang H."/>
            <person name="Lin R."/>
            <person name="Xie B."/>
        </authorList>
    </citation>
    <scope>NUCLEOTIDE SEQUENCE</scope>
    <source>
        <strain evidence="6">BazhouSP</strain>
    </source>
</reference>
<feature type="transmembrane region" description="Helical" evidence="5">
    <location>
        <begin position="46"/>
        <end position="66"/>
    </location>
</feature>
<protein>
    <submittedName>
        <fullName evidence="6">Membrane protein domain-containing protein</fullName>
    </submittedName>
</protein>
<keyword evidence="3 5" id="KW-1133">Transmembrane helix</keyword>
<evidence type="ECO:0000256" key="4">
    <source>
        <dbReference type="ARBA" id="ARBA00023136"/>
    </source>
</evidence>
<feature type="transmembrane region" description="Helical" evidence="5">
    <location>
        <begin position="12"/>
        <end position="34"/>
    </location>
</feature>
<keyword evidence="2 5" id="KW-0812">Transmembrane</keyword>
<sequence length="136" mass="15235">MAASNIKSSLPLEILLFANARFSIVFYLLIVAIYLYKLSFLHYTPYVQLSEIVIIVLFVPIEALRLSWARRGNLTETAAFISFALLLNAAVLSICAYLVFFQGYVLLIEIILASLEGSFVIIETIFCIAAITQFSK</sequence>
<evidence type="ECO:0000313" key="6">
    <source>
        <dbReference type="EMBL" id="KAI1728561.1"/>
    </source>
</evidence>
<dbReference type="PANTHER" id="PTHR13531:SF0">
    <property type="entry name" value="GEO07735P1-RELATED"/>
    <property type="match status" value="1"/>
</dbReference>
<dbReference type="InterPro" id="IPR019184">
    <property type="entry name" value="Uncharacterised_TM-17"/>
</dbReference>
<feature type="transmembrane region" description="Helical" evidence="5">
    <location>
        <begin position="106"/>
        <end position="131"/>
    </location>
</feature>
<comment type="caution">
    <text evidence="6">The sequence shown here is derived from an EMBL/GenBank/DDBJ whole genome shotgun (WGS) entry which is preliminary data.</text>
</comment>
<dbReference type="Pfam" id="PF09799">
    <property type="entry name" value="Transmemb_17"/>
    <property type="match status" value="1"/>
</dbReference>
<organism evidence="6 7">
    <name type="scientific">Ditylenchus destructor</name>
    <dbReference type="NCBI Taxonomy" id="166010"/>
    <lineage>
        <taxon>Eukaryota</taxon>
        <taxon>Metazoa</taxon>
        <taxon>Ecdysozoa</taxon>
        <taxon>Nematoda</taxon>
        <taxon>Chromadorea</taxon>
        <taxon>Rhabditida</taxon>
        <taxon>Tylenchina</taxon>
        <taxon>Tylenchomorpha</taxon>
        <taxon>Sphaerularioidea</taxon>
        <taxon>Anguinidae</taxon>
        <taxon>Anguininae</taxon>
        <taxon>Ditylenchus</taxon>
    </lineage>
</organism>
<gene>
    <name evidence="6" type="ORF">DdX_00754</name>
</gene>
<evidence type="ECO:0000256" key="2">
    <source>
        <dbReference type="ARBA" id="ARBA00022692"/>
    </source>
</evidence>
<dbReference type="PANTHER" id="PTHR13531">
    <property type="entry name" value="GEO07735P1-RELATED-RELATED"/>
    <property type="match status" value="1"/>
</dbReference>
<dbReference type="GO" id="GO:0035869">
    <property type="term" value="C:ciliary transition zone"/>
    <property type="evidence" value="ECO:0007669"/>
    <property type="project" value="TreeGrafter"/>
</dbReference>
<name>A0AAD4NFK2_9BILA</name>
<evidence type="ECO:0000256" key="1">
    <source>
        <dbReference type="ARBA" id="ARBA00004141"/>
    </source>
</evidence>
<dbReference type="EMBL" id="JAKKPZ010000001">
    <property type="protein sequence ID" value="KAI1728561.1"/>
    <property type="molecule type" value="Genomic_DNA"/>
</dbReference>
<keyword evidence="4 5" id="KW-0472">Membrane</keyword>
<comment type="subcellular location">
    <subcellularLocation>
        <location evidence="1">Membrane</location>
        <topology evidence="1">Multi-pass membrane protein</topology>
    </subcellularLocation>
</comment>
<evidence type="ECO:0000256" key="3">
    <source>
        <dbReference type="ARBA" id="ARBA00022989"/>
    </source>
</evidence>
<evidence type="ECO:0000256" key="5">
    <source>
        <dbReference type="SAM" id="Phobius"/>
    </source>
</evidence>
<evidence type="ECO:0000313" key="7">
    <source>
        <dbReference type="Proteomes" id="UP001201812"/>
    </source>
</evidence>
<dbReference type="AlphaFoldDB" id="A0AAD4NFK2"/>
<dbReference type="GO" id="GO:1905515">
    <property type="term" value="P:non-motile cilium assembly"/>
    <property type="evidence" value="ECO:0007669"/>
    <property type="project" value="TreeGrafter"/>
</dbReference>